<evidence type="ECO:0000259" key="1">
    <source>
        <dbReference type="Pfam" id="PF07486"/>
    </source>
</evidence>
<dbReference type="RefSeq" id="WP_213655427.1">
    <property type="nucleotide sequence ID" value="NZ_BOSL01000009.1"/>
</dbReference>
<dbReference type="InterPro" id="IPR042047">
    <property type="entry name" value="SleB_dom1"/>
</dbReference>
<protein>
    <recommendedName>
        <fullName evidence="1">Cell wall hydrolase SleB domain-containing protein</fullName>
    </recommendedName>
</protein>
<dbReference type="EMBL" id="BOSL01000009">
    <property type="protein sequence ID" value="GIP54020.1"/>
    <property type="molecule type" value="Genomic_DNA"/>
</dbReference>
<dbReference type="Proteomes" id="UP000679992">
    <property type="component" value="Unassembled WGS sequence"/>
</dbReference>
<dbReference type="Pfam" id="PF07486">
    <property type="entry name" value="Hydrolase_2"/>
    <property type="match status" value="1"/>
</dbReference>
<feature type="domain" description="Cell wall hydrolase SleB" evidence="1">
    <location>
        <begin position="173"/>
        <end position="274"/>
    </location>
</feature>
<proteinExistence type="predicted"/>
<evidence type="ECO:0000313" key="2">
    <source>
        <dbReference type="EMBL" id="GIP54020.1"/>
    </source>
</evidence>
<organism evidence="2 3">
    <name type="scientific">Paenibacillus vini</name>
    <dbReference type="NCBI Taxonomy" id="1476024"/>
    <lineage>
        <taxon>Bacteria</taxon>
        <taxon>Bacillati</taxon>
        <taxon>Bacillota</taxon>
        <taxon>Bacilli</taxon>
        <taxon>Bacillales</taxon>
        <taxon>Paenibacillaceae</taxon>
        <taxon>Paenibacillus</taxon>
    </lineage>
</organism>
<name>A0ABQ4MDH8_9BACL</name>
<gene>
    <name evidence="2" type="ORF">J42TS3_30550</name>
</gene>
<reference evidence="2 3" key="1">
    <citation type="submission" date="2021-03" db="EMBL/GenBank/DDBJ databases">
        <title>Antimicrobial resistance genes in bacteria isolated from Japanese honey, and their potential for conferring macrolide and lincosamide resistance in the American foulbrood pathogen Paenibacillus larvae.</title>
        <authorList>
            <person name="Okamoto M."/>
            <person name="Kumagai M."/>
            <person name="Kanamori H."/>
            <person name="Takamatsu D."/>
        </authorList>
    </citation>
    <scope>NUCLEOTIDE SEQUENCE [LARGE SCALE GENOMIC DNA]</scope>
    <source>
        <strain evidence="2 3">J42TS3</strain>
    </source>
</reference>
<dbReference type="Gene3D" id="1.10.10.2520">
    <property type="entry name" value="Cell wall hydrolase SleB, domain 1"/>
    <property type="match status" value="1"/>
</dbReference>
<comment type="caution">
    <text evidence="2">The sequence shown here is derived from an EMBL/GenBank/DDBJ whole genome shotgun (WGS) entry which is preliminary data.</text>
</comment>
<evidence type="ECO:0000313" key="3">
    <source>
        <dbReference type="Proteomes" id="UP000679992"/>
    </source>
</evidence>
<sequence length="275" mass="31119">MYIFRQSRYVALLIGAILVSLGAICLLQQNLGKERTGNRNLSAMPANPETKLIISASPLQQHHAISIQGERLGKPILPNLTTLEIKIQQTDFGISRSEHNELLAEQIWLRKQALEPKITEPAPPDKNHPPDQLFFTRTKLLNHEDKEDATWSYALGEEELLLLQKIVMAEAEGEPYEGKVAVANVVLNRLRSANYPDTIKEVIYQKSQFSPVRNGRLKRVSPNEDTIHAVNEALNGRREVSDDTYYFLSLKLAKDLTIARTKDKAKVIGNHTFYK</sequence>
<dbReference type="InterPro" id="IPR011105">
    <property type="entry name" value="Cell_wall_hydrolase_SleB"/>
</dbReference>
<accession>A0ABQ4MDH8</accession>
<keyword evidence="3" id="KW-1185">Reference proteome</keyword>